<dbReference type="Proteomes" id="UP001281656">
    <property type="component" value="Unassembled WGS sequence"/>
</dbReference>
<reference evidence="1 2" key="1">
    <citation type="submission" date="2023-04" db="EMBL/GenBank/DDBJ databases">
        <title>Clostridium tannerae sp. nov., isolated from the fecal material of an alpaca.</title>
        <authorList>
            <person name="Miller S."/>
            <person name="Hendry M."/>
            <person name="King J."/>
            <person name="Sankaranarayanan K."/>
            <person name="Lawson P.A."/>
        </authorList>
    </citation>
    <scope>NUCLEOTIDE SEQUENCE [LARGE SCALE GENOMIC DNA]</scope>
    <source>
        <strain evidence="1 2">A1-XYC3</strain>
    </source>
</reference>
<gene>
    <name evidence="1" type="ORF">P8V03_00985</name>
</gene>
<protein>
    <submittedName>
        <fullName evidence="1">Uncharacterized protein</fullName>
    </submittedName>
</protein>
<accession>A0ABU4JNK3</accession>
<evidence type="ECO:0000313" key="2">
    <source>
        <dbReference type="Proteomes" id="UP001281656"/>
    </source>
</evidence>
<dbReference type="EMBL" id="JARUJP010000001">
    <property type="protein sequence ID" value="MDW8799726.1"/>
    <property type="molecule type" value="Genomic_DNA"/>
</dbReference>
<organism evidence="1 2">
    <name type="scientific">Clostridium tanneri</name>
    <dbReference type="NCBI Taxonomy" id="3037988"/>
    <lineage>
        <taxon>Bacteria</taxon>
        <taxon>Bacillati</taxon>
        <taxon>Bacillota</taxon>
        <taxon>Clostridia</taxon>
        <taxon>Eubacteriales</taxon>
        <taxon>Clostridiaceae</taxon>
        <taxon>Clostridium</taxon>
    </lineage>
</organism>
<keyword evidence="2" id="KW-1185">Reference proteome</keyword>
<proteinExistence type="predicted"/>
<dbReference type="RefSeq" id="WP_318796418.1">
    <property type="nucleotide sequence ID" value="NZ_JARUJP010000001.1"/>
</dbReference>
<evidence type="ECO:0000313" key="1">
    <source>
        <dbReference type="EMBL" id="MDW8799726.1"/>
    </source>
</evidence>
<sequence length="56" mass="6485">MLKNQSRTGLNKVRIDTLMELGEDMNTEYKDNLTYNTNSSTIIKMIAEYEKNLIGK</sequence>
<name>A0ABU4JNK3_9CLOT</name>
<comment type="caution">
    <text evidence="1">The sequence shown here is derived from an EMBL/GenBank/DDBJ whole genome shotgun (WGS) entry which is preliminary data.</text>
</comment>